<dbReference type="InterPro" id="IPR036038">
    <property type="entry name" value="Aminotransferase-like"/>
</dbReference>
<accession>A0A1I3J0X4</accession>
<dbReference type="EMBL" id="FOQD01000010">
    <property type="protein sequence ID" value="SFI53874.1"/>
    <property type="molecule type" value="Genomic_DNA"/>
</dbReference>
<keyword evidence="7" id="KW-0663">Pyridoxal phosphate</keyword>
<dbReference type="Pfam" id="PF01063">
    <property type="entry name" value="Aminotran_4"/>
    <property type="match status" value="1"/>
</dbReference>
<proteinExistence type="inferred from homology"/>
<evidence type="ECO:0000256" key="2">
    <source>
        <dbReference type="ARBA" id="ARBA00004824"/>
    </source>
</evidence>
<dbReference type="InterPro" id="IPR001544">
    <property type="entry name" value="Aminotrans_IV"/>
</dbReference>
<dbReference type="EC" id="2.6.1.42" evidence="6"/>
<dbReference type="InterPro" id="IPR050571">
    <property type="entry name" value="Class-IV_PLP-Dep_Aminotrnsfr"/>
</dbReference>
<evidence type="ECO:0000256" key="8">
    <source>
        <dbReference type="ARBA" id="ARBA00048212"/>
    </source>
</evidence>
<evidence type="ECO:0000313" key="11">
    <source>
        <dbReference type="EMBL" id="SFI53874.1"/>
    </source>
</evidence>
<dbReference type="GO" id="GO:0004084">
    <property type="term" value="F:branched-chain-amino-acid transaminase activity"/>
    <property type="evidence" value="ECO:0007669"/>
    <property type="project" value="UniProtKB-EC"/>
</dbReference>
<protein>
    <recommendedName>
        <fullName evidence="6">branched-chain-amino-acid transaminase</fullName>
        <ecNumber evidence="6">2.6.1.42</ecNumber>
    </recommendedName>
</protein>
<evidence type="ECO:0000256" key="1">
    <source>
        <dbReference type="ARBA" id="ARBA00001933"/>
    </source>
</evidence>
<dbReference type="InterPro" id="IPR043132">
    <property type="entry name" value="BCAT-like_C"/>
</dbReference>
<dbReference type="InterPro" id="IPR043131">
    <property type="entry name" value="BCAT-like_N"/>
</dbReference>
<dbReference type="OrthoDB" id="9805628at2"/>
<keyword evidence="11" id="KW-0032">Aminotransferase</keyword>
<comment type="catalytic activity">
    <reaction evidence="9">
        <text>L-isoleucine + 2-oxoglutarate = (S)-3-methyl-2-oxopentanoate + L-glutamate</text>
        <dbReference type="Rhea" id="RHEA:24801"/>
        <dbReference type="ChEBI" id="CHEBI:16810"/>
        <dbReference type="ChEBI" id="CHEBI:29985"/>
        <dbReference type="ChEBI" id="CHEBI:35146"/>
        <dbReference type="ChEBI" id="CHEBI:58045"/>
        <dbReference type="EC" id="2.6.1.42"/>
    </reaction>
</comment>
<evidence type="ECO:0000256" key="5">
    <source>
        <dbReference type="ARBA" id="ARBA00009320"/>
    </source>
</evidence>
<dbReference type="Proteomes" id="UP000199518">
    <property type="component" value="Unassembled WGS sequence"/>
</dbReference>
<gene>
    <name evidence="11" type="ORF">SAMN05421753_11022</name>
</gene>
<comment type="similarity">
    <text evidence="5">Belongs to the class-IV pyridoxal-phosphate-dependent aminotransferase family.</text>
</comment>
<dbReference type="Gene3D" id="3.30.470.10">
    <property type="match status" value="1"/>
</dbReference>
<dbReference type="STRING" id="1576369.SAMN05421753_11022"/>
<comment type="catalytic activity">
    <reaction evidence="8">
        <text>L-valine + 2-oxoglutarate = 3-methyl-2-oxobutanoate + L-glutamate</text>
        <dbReference type="Rhea" id="RHEA:24813"/>
        <dbReference type="ChEBI" id="CHEBI:11851"/>
        <dbReference type="ChEBI" id="CHEBI:16810"/>
        <dbReference type="ChEBI" id="CHEBI:29985"/>
        <dbReference type="ChEBI" id="CHEBI:57762"/>
        <dbReference type="EC" id="2.6.1.42"/>
    </reaction>
</comment>
<evidence type="ECO:0000256" key="9">
    <source>
        <dbReference type="ARBA" id="ARBA00048798"/>
    </source>
</evidence>
<dbReference type="PANTHER" id="PTHR42743">
    <property type="entry name" value="AMINO-ACID AMINOTRANSFERASE"/>
    <property type="match status" value="1"/>
</dbReference>
<organism evidence="11 12">
    <name type="scientific">Planctomicrobium piriforme</name>
    <dbReference type="NCBI Taxonomy" id="1576369"/>
    <lineage>
        <taxon>Bacteria</taxon>
        <taxon>Pseudomonadati</taxon>
        <taxon>Planctomycetota</taxon>
        <taxon>Planctomycetia</taxon>
        <taxon>Planctomycetales</taxon>
        <taxon>Planctomycetaceae</taxon>
        <taxon>Planctomicrobium</taxon>
    </lineage>
</organism>
<dbReference type="RefSeq" id="WP_092051047.1">
    <property type="nucleotide sequence ID" value="NZ_FOQD01000010.1"/>
</dbReference>
<dbReference type="PANTHER" id="PTHR42743:SF11">
    <property type="entry name" value="AMINODEOXYCHORISMATE LYASE"/>
    <property type="match status" value="1"/>
</dbReference>
<dbReference type="GO" id="GO:0008652">
    <property type="term" value="P:amino acid biosynthetic process"/>
    <property type="evidence" value="ECO:0007669"/>
    <property type="project" value="UniProtKB-ARBA"/>
</dbReference>
<comment type="catalytic activity">
    <reaction evidence="10">
        <text>L-leucine + 2-oxoglutarate = 4-methyl-2-oxopentanoate + L-glutamate</text>
        <dbReference type="Rhea" id="RHEA:18321"/>
        <dbReference type="ChEBI" id="CHEBI:16810"/>
        <dbReference type="ChEBI" id="CHEBI:17865"/>
        <dbReference type="ChEBI" id="CHEBI:29985"/>
        <dbReference type="ChEBI" id="CHEBI:57427"/>
        <dbReference type="EC" id="2.6.1.42"/>
    </reaction>
</comment>
<evidence type="ECO:0000256" key="3">
    <source>
        <dbReference type="ARBA" id="ARBA00004931"/>
    </source>
</evidence>
<comment type="cofactor">
    <cofactor evidence="1">
        <name>pyridoxal 5'-phosphate</name>
        <dbReference type="ChEBI" id="CHEBI:597326"/>
    </cofactor>
</comment>
<dbReference type="SUPFAM" id="SSF56752">
    <property type="entry name" value="D-aminoacid aminotransferase-like PLP-dependent enzymes"/>
    <property type="match status" value="1"/>
</dbReference>
<dbReference type="Gene3D" id="3.20.10.10">
    <property type="entry name" value="D-amino Acid Aminotransferase, subunit A, domain 2"/>
    <property type="match status" value="1"/>
</dbReference>
<name>A0A1I3J0X4_9PLAN</name>
<comment type="pathway">
    <text evidence="4">Amino-acid biosynthesis; L-leucine biosynthesis; L-leucine from 3-methyl-2-oxobutanoate: step 4/4.</text>
</comment>
<dbReference type="AlphaFoldDB" id="A0A1I3J0X4"/>
<dbReference type="FunFam" id="3.20.10.10:FF:000002">
    <property type="entry name" value="D-alanine aminotransferase"/>
    <property type="match status" value="1"/>
</dbReference>
<sequence length="313" mass="34020">MSLSVSEPVASLNGELIPFSEAKLPIYDLGVMQGATVTERLRTVAHRPYLVAEHLARLRNSLFATGIHMPLDSGPLEDVIAEVARLNCALIGPHDDLAVVIFVTAGQSLTDSNGLVDRSRGTVCVYTAPLPLAHWQPWYEHGLALVVPGIEQIPASSIPPQIKHRSRMNWFLADRVARQVDPHAMALLCDQNGFVTESSSGNLFVVRQNRLQTPRAETTLPGIAQAHVIELATHQGWQVERCDLTIEDVADADEVFMTSSTYCLVPVRSINGQSIGKALPGHVTKMLLDCWSAELGFSLSAQAARAGHDEPEA</sequence>
<keyword evidence="11" id="KW-0808">Transferase</keyword>
<evidence type="ECO:0000256" key="6">
    <source>
        <dbReference type="ARBA" id="ARBA00013053"/>
    </source>
</evidence>
<reference evidence="12" key="1">
    <citation type="submission" date="2016-10" db="EMBL/GenBank/DDBJ databases">
        <authorList>
            <person name="Varghese N."/>
            <person name="Submissions S."/>
        </authorList>
    </citation>
    <scope>NUCLEOTIDE SEQUENCE [LARGE SCALE GENOMIC DNA]</scope>
    <source>
        <strain evidence="12">DSM 26348</strain>
    </source>
</reference>
<evidence type="ECO:0000256" key="7">
    <source>
        <dbReference type="ARBA" id="ARBA00022898"/>
    </source>
</evidence>
<comment type="pathway">
    <text evidence="2">Amino-acid biosynthesis; L-isoleucine biosynthesis; L-isoleucine from 2-oxobutanoate: step 4/4.</text>
</comment>
<comment type="pathway">
    <text evidence="3">Amino-acid biosynthesis; L-valine biosynthesis; L-valine from pyruvate: step 4/4.</text>
</comment>
<evidence type="ECO:0000256" key="10">
    <source>
        <dbReference type="ARBA" id="ARBA00049229"/>
    </source>
</evidence>
<evidence type="ECO:0000256" key="4">
    <source>
        <dbReference type="ARBA" id="ARBA00005072"/>
    </source>
</evidence>
<dbReference type="GO" id="GO:0046394">
    <property type="term" value="P:carboxylic acid biosynthetic process"/>
    <property type="evidence" value="ECO:0007669"/>
    <property type="project" value="UniProtKB-ARBA"/>
</dbReference>
<keyword evidence="12" id="KW-1185">Reference proteome</keyword>
<evidence type="ECO:0000313" key="12">
    <source>
        <dbReference type="Proteomes" id="UP000199518"/>
    </source>
</evidence>